<name>A0A4S2FMT1_9BACT</name>
<keyword evidence="1" id="KW-0812">Transmembrane</keyword>
<evidence type="ECO:0000313" key="3">
    <source>
        <dbReference type="Proteomes" id="UP000306630"/>
    </source>
</evidence>
<sequence>MKTSLRYKIALWMVWVQLALLPLASYMKSLGGYPDLWRWNLLNWIIITGYAIGLVAWPISRKLEKPKVLRLWLRVDFIVSLLFLLPFASIMYNEDWITVRATSGKFVLYQHHGFLLHSEVLRLGEKHGIFIRALSKNAIYSHYKQNIDEFGVDTVAGCFYGYGHGEISVAWVLPLDRTMHHPDTMRYQKNARIINRLIETVYAAQPMGNYSYCSSFVFPDHFAGIRYEDKEIFYKDSVMYHIDYEPEDSVIVSKWQTNSDNIPMISFPKHSMSYMSPDEVRRFITNLERRVAR</sequence>
<organism evidence="2 3">
    <name type="scientific">Muribaculum intestinale</name>
    <dbReference type="NCBI Taxonomy" id="1796646"/>
    <lineage>
        <taxon>Bacteria</taxon>
        <taxon>Pseudomonadati</taxon>
        <taxon>Bacteroidota</taxon>
        <taxon>Bacteroidia</taxon>
        <taxon>Bacteroidales</taxon>
        <taxon>Muribaculaceae</taxon>
        <taxon>Muribaculum</taxon>
    </lineage>
</organism>
<evidence type="ECO:0000256" key="1">
    <source>
        <dbReference type="SAM" id="Phobius"/>
    </source>
</evidence>
<keyword evidence="1" id="KW-1133">Transmembrane helix</keyword>
<gene>
    <name evidence="2" type="ORF">E5333_12810</name>
</gene>
<feature type="transmembrane region" description="Helical" evidence="1">
    <location>
        <begin position="71"/>
        <end position="92"/>
    </location>
</feature>
<proteinExistence type="predicted"/>
<reference evidence="2 3" key="1">
    <citation type="submission" date="2019-04" db="EMBL/GenBank/DDBJ databases">
        <title>Microbes associate with the intestines of laboratory mice.</title>
        <authorList>
            <person name="Navarre W."/>
            <person name="Wong E."/>
            <person name="Huang K."/>
            <person name="Tropini C."/>
            <person name="Ng K."/>
            <person name="Yu B."/>
        </authorList>
    </citation>
    <scope>NUCLEOTIDE SEQUENCE [LARGE SCALE GENOMIC DNA]</scope>
    <source>
        <strain evidence="2 3">NM06_A21</strain>
    </source>
</reference>
<evidence type="ECO:0000313" key="2">
    <source>
        <dbReference type="EMBL" id="TGY70343.1"/>
    </source>
</evidence>
<comment type="caution">
    <text evidence="2">The sequence shown here is derived from an EMBL/GenBank/DDBJ whole genome shotgun (WGS) entry which is preliminary data.</text>
</comment>
<keyword evidence="1" id="KW-0472">Membrane</keyword>
<dbReference type="AlphaFoldDB" id="A0A4S2FMT1"/>
<dbReference type="Proteomes" id="UP000306630">
    <property type="component" value="Unassembled WGS sequence"/>
</dbReference>
<protein>
    <submittedName>
        <fullName evidence="2">Uncharacterized protein</fullName>
    </submittedName>
</protein>
<dbReference type="EMBL" id="SRYD01000061">
    <property type="protein sequence ID" value="TGY70343.1"/>
    <property type="molecule type" value="Genomic_DNA"/>
</dbReference>
<feature type="transmembrane region" description="Helical" evidence="1">
    <location>
        <begin position="41"/>
        <end position="59"/>
    </location>
</feature>
<accession>A0A4S2FMT1</accession>
<dbReference type="RefSeq" id="WP_124076216.1">
    <property type="nucleotide sequence ID" value="NZ_CAQHNP010000074.1"/>
</dbReference>